<comment type="caution">
    <text evidence="2">The sequence shown here is derived from an EMBL/GenBank/DDBJ whole genome shotgun (WGS) entry which is preliminary data.</text>
</comment>
<sequence>MSNIGTVFRKLRKSKGLSQKEVAAGILSPQFLSEFERGYSNISLLNFISLLDKINVQITEFKIHSDELTDQTQQHFLSNYGKAYRARNVIKLNELIGTQDKLYRNFNLPRFQHNLILLKQRINQLSNLPFNQTDANLIYNYLVNCEEWHNYEVCLFGNSAFSISLPQVEKLARIALSKINQYENYS</sequence>
<feature type="domain" description="HTH cro/C1-type" evidence="1">
    <location>
        <begin position="8"/>
        <end position="61"/>
    </location>
</feature>
<evidence type="ECO:0000313" key="3">
    <source>
        <dbReference type="Proteomes" id="UP000430975"/>
    </source>
</evidence>
<dbReference type="CDD" id="cd00093">
    <property type="entry name" value="HTH_XRE"/>
    <property type="match status" value="1"/>
</dbReference>
<dbReference type="PROSITE" id="PS50943">
    <property type="entry name" value="HTH_CROC1"/>
    <property type="match status" value="1"/>
</dbReference>
<dbReference type="RefSeq" id="WP_185150169.1">
    <property type="nucleotide sequence ID" value="NZ_WJQS01000009.1"/>
</dbReference>
<organism evidence="2 3">
    <name type="scientific">Fundicoccus ignavus</name>
    <dbReference type="NCBI Taxonomy" id="2664442"/>
    <lineage>
        <taxon>Bacteria</taxon>
        <taxon>Bacillati</taxon>
        <taxon>Bacillota</taxon>
        <taxon>Bacilli</taxon>
        <taxon>Lactobacillales</taxon>
        <taxon>Aerococcaceae</taxon>
        <taxon>Fundicoccus</taxon>
    </lineage>
</organism>
<proteinExistence type="predicted"/>
<dbReference type="SUPFAM" id="SSF47413">
    <property type="entry name" value="lambda repressor-like DNA-binding domains"/>
    <property type="match status" value="1"/>
</dbReference>
<dbReference type="InterPro" id="IPR001387">
    <property type="entry name" value="Cro/C1-type_HTH"/>
</dbReference>
<gene>
    <name evidence="2" type="ORF">GIY09_09990</name>
</gene>
<dbReference type="EMBL" id="WJQS01000009">
    <property type="protein sequence ID" value="MRI86174.1"/>
    <property type="molecule type" value="Genomic_DNA"/>
</dbReference>
<dbReference type="Pfam" id="PF21259">
    <property type="entry name" value="Rgg_C"/>
    <property type="match status" value="1"/>
</dbReference>
<dbReference type="SMART" id="SM00530">
    <property type="entry name" value="HTH_XRE"/>
    <property type="match status" value="1"/>
</dbReference>
<dbReference type="Proteomes" id="UP000430975">
    <property type="component" value="Unassembled WGS sequence"/>
</dbReference>
<dbReference type="InterPro" id="IPR053163">
    <property type="entry name" value="HTH-type_regulator_Rgg"/>
</dbReference>
<dbReference type="InterPro" id="IPR011990">
    <property type="entry name" value="TPR-like_helical_dom_sf"/>
</dbReference>
<accession>A0A6I2GHJ8</accession>
<dbReference type="PANTHER" id="PTHR37038">
    <property type="entry name" value="TRANSCRIPTIONAL REGULATOR-RELATED"/>
    <property type="match status" value="1"/>
</dbReference>
<dbReference type="NCBIfam" id="TIGR01716">
    <property type="entry name" value="RGG_Cterm"/>
    <property type="match status" value="1"/>
</dbReference>
<dbReference type="InterPro" id="IPR010982">
    <property type="entry name" value="Lambda_DNA-bd_dom_sf"/>
</dbReference>
<protein>
    <submittedName>
        <fullName evidence="2">Helix-turn-helix domain-containing protein</fullName>
    </submittedName>
</protein>
<name>A0A6I2GHJ8_9LACT</name>
<dbReference type="PANTHER" id="PTHR37038:SF12">
    <property type="entry name" value="TRANSCRIPTIONAL REGULATOR"/>
    <property type="match status" value="1"/>
</dbReference>
<dbReference type="InterPro" id="IPR010057">
    <property type="entry name" value="Transcription_activator_Rgg_C"/>
</dbReference>
<reference evidence="2 3" key="1">
    <citation type="submission" date="2019-11" db="EMBL/GenBank/DDBJ databases">
        <title>Characterisation of Fundicoccus ignavus gen. nov. sp. nov., a novel genus of the family Aerococcaceae isolated from bulk tank milk.</title>
        <authorList>
            <person name="Siebert A."/>
            <person name="Huptas C."/>
            <person name="Wenning M."/>
            <person name="Scherer S."/>
            <person name="Doll E.V."/>
        </authorList>
    </citation>
    <scope>NUCLEOTIDE SEQUENCE [LARGE SCALE GENOMIC DNA]</scope>
    <source>
        <strain evidence="2 3">WS4759</strain>
    </source>
</reference>
<dbReference type="GO" id="GO:0003677">
    <property type="term" value="F:DNA binding"/>
    <property type="evidence" value="ECO:0007669"/>
    <property type="project" value="InterPro"/>
</dbReference>
<dbReference type="Gene3D" id="1.25.40.10">
    <property type="entry name" value="Tetratricopeptide repeat domain"/>
    <property type="match status" value="1"/>
</dbReference>
<evidence type="ECO:0000259" key="1">
    <source>
        <dbReference type="PROSITE" id="PS50943"/>
    </source>
</evidence>
<keyword evidence="3" id="KW-1185">Reference proteome</keyword>
<evidence type="ECO:0000313" key="2">
    <source>
        <dbReference type="EMBL" id="MRI86174.1"/>
    </source>
</evidence>
<dbReference type="Pfam" id="PF01381">
    <property type="entry name" value="HTH_3"/>
    <property type="match status" value="1"/>
</dbReference>
<dbReference type="AlphaFoldDB" id="A0A6I2GHJ8"/>